<organism evidence="3 4">
    <name type="scientific">Catenaria anguillulae PL171</name>
    <dbReference type="NCBI Taxonomy" id="765915"/>
    <lineage>
        <taxon>Eukaryota</taxon>
        <taxon>Fungi</taxon>
        <taxon>Fungi incertae sedis</taxon>
        <taxon>Blastocladiomycota</taxon>
        <taxon>Blastocladiomycetes</taxon>
        <taxon>Blastocladiales</taxon>
        <taxon>Catenariaceae</taxon>
        <taxon>Catenaria</taxon>
    </lineage>
</organism>
<dbReference type="OrthoDB" id="5591230at2759"/>
<evidence type="ECO:0000313" key="3">
    <source>
        <dbReference type="EMBL" id="ORZ33053.1"/>
    </source>
</evidence>
<sequence length="282" mass="31246">MATHAPRTIFSTNPYDALASVDEAGSGLRRRHSSGGKAKKPVQRLDSGLDAPAVAGKPKKKDAADKLKKKHDDEDENQEEDADDEHEDEDEEERPSSSSVVDETFGAEVAWDRQLDATVQFRAEPTTAAESTVDAFLTAMTTPTTPPPVMRIMHVGFGVLVLTLLALSIYTYGEQGNQYVWFLFGVNSLLWMAVTKLAAAIGEDEYILGEDKDDIDDDEGKEDWERFLEERTSPESERETLMRIAQLVAKQEAEADGRETPEEDRSGVVEFEEGVSDDESDE</sequence>
<keyword evidence="2" id="KW-1133">Transmembrane helix</keyword>
<feature type="region of interest" description="Disordered" evidence="1">
    <location>
        <begin position="251"/>
        <end position="282"/>
    </location>
</feature>
<dbReference type="Proteomes" id="UP000193411">
    <property type="component" value="Unassembled WGS sequence"/>
</dbReference>
<comment type="caution">
    <text evidence="3">The sequence shown here is derived from an EMBL/GenBank/DDBJ whole genome shotgun (WGS) entry which is preliminary data.</text>
</comment>
<reference evidence="3 4" key="1">
    <citation type="submission" date="2016-07" db="EMBL/GenBank/DDBJ databases">
        <title>Pervasive Adenine N6-methylation of Active Genes in Fungi.</title>
        <authorList>
            <consortium name="DOE Joint Genome Institute"/>
            <person name="Mondo S.J."/>
            <person name="Dannebaum R.O."/>
            <person name="Kuo R.C."/>
            <person name="Labutti K."/>
            <person name="Haridas S."/>
            <person name="Kuo A."/>
            <person name="Salamov A."/>
            <person name="Ahrendt S.R."/>
            <person name="Lipzen A."/>
            <person name="Sullivan W."/>
            <person name="Andreopoulos W.B."/>
            <person name="Clum A."/>
            <person name="Lindquist E."/>
            <person name="Daum C."/>
            <person name="Ramamoorthy G.K."/>
            <person name="Gryganskyi A."/>
            <person name="Culley D."/>
            <person name="Magnuson J.K."/>
            <person name="James T.Y."/>
            <person name="O'Malley M.A."/>
            <person name="Stajich J.E."/>
            <person name="Spatafora J.W."/>
            <person name="Visel A."/>
            <person name="Grigoriev I.V."/>
        </authorList>
    </citation>
    <scope>NUCLEOTIDE SEQUENCE [LARGE SCALE GENOMIC DNA]</scope>
    <source>
        <strain evidence="3 4">PL171</strain>
    </source>
</reference>
<gene>
    <name evidence="3" type="ORF">BCR44DRAFT_1439013</name>
</gene>
<feature type="compositionally biased region" description="Acidic residues" evidence="1">
    <location>
        <begin position="270"/>
        <end position="282"/>
    </location>
</feature>
<name>A0A1Y2HH90_9FUNG</name>
<accession>A0A1Y2HH90</accession>
<evidence type="ECO:0000313" key="4">
    <source>
        <dbReference type="Proteomes" id="UP000193411"/>
    </source>
</evidence>
<dbReference type="AlphaFoldDB" id="A0A1Y2HH90"/>
<feature type="compositionally biased region" description="Acidic residues" evidence="1">
    <location>
        <begin position="73"/>
        <end position="93"/>
    </location>
</feature>
<protein>
    <submittedName>
        <fullName evidence="3">Uncharacterized protein</fullName>
    </submittedName>
</protein>
<keyword evidence="2" id="KW-0472">Membrane</keyword>
<feature type="transmembrane region" description="Helical" evidence="2">
    <location>
        <begin position="152"/>
        <end position="173"/>
    </location>
</feature>
<dbReference type="EMBL" id="MCFL01000039">
    <property type="protein sequence ID" value="ORZ33053.1"/>
    <property type="molecule type" value="Genomic_DNA"/>
</dbReference>
<evidence type="ECO:0000256" key="1">
    <source>
        <dbReference type="SAM" id="MobiDB-lite"/>
    </source>
</evidence>
<feature type="region of interest" description="Disordered" evidence="1">
    <location>
        <begin position="24"/>
        <end position="103"/>
    </location>
</feature>
<evidence type="ECO:0000256" key="2">
    <source>
        <dbReference type="SAM" id="Phobius"/>
    </source>
</evidence>
<feature type="transmembrane region" description="Helical" evidence="2">
    <location>
        <begin position="179"/>
        <end position="199"/>
    </location>
</feature>
<proteinExistence type="predicted"/>
<keyword evidence="2" id="KW-0812">Transmembrane</keyword>
<feature type="compositionally biased region" description="Basic residues" evidence="1">
    <location>
        <begin position="28"/>
        <end position="42"/>
    </location>
</feature>
<keyword evidence="4" id="KW-1185">Reference proteome</keyword>
<feature type="compositionally biased region" description="Basic and acidic residues" evidence="1">
    <location>
        <begin position="61"/>
        <end position="72"/>
    </location>
</feature>
<feature type="compositionally biased region" description="Basic and acidic residues" evidence="1">
    <location>
        <begin position="251"/>
        <end position="267"/>
    </location>
</feature>